<evidence type="ECO:0000256" key="1">
    <source>
        <dbReference type="SAM" id="MobiDB-lite"/>
    </source>
</evidence>
<dbReference type="GO" id="GO:0004519">
    <property type="term" value="F:endonuclease activity"/>
    <property type="evidence" value="ECO:0007669"/>
    <property type="project" value="UniProtKB-KW"/>
</dbReference>
<evidence type="ECO:0000259" key="2">
    <source>
        <dbReference type="Pfam" id="PF03372"/>
    </source>
</evidence>
<protein>
    <submittedName>
        <fullName evidence="3">Endonuclease/exonuclease/phosphatase family protein</fullName>
    </submittedName>
</protein>
<dbReference type="InterPro" id="IPR005135">
    <property type="entry name" value="Endo/exonuclease/phosphatase"/>
</dbReference>
<dbReference type="AlphaFoldDB" id="A0A8J7MEL4"/>
<feature type="domain" description="Endonuclease/exonuclease/phosphatase" evidence="2">
    <location>
        <begin position="95"/>
        <end position="353"/>
    </location>
</feature>
<dbReference type="EMBL" id="JAENIM010000041">
    <property type="protein sequence ID" value="MBK1791886.1"/>
    <property type="molecule type" value="Genomic_DNA"/>
</dbReference>
<evidence type="ECO:0000313" key="3">
    <source>
        <dbReference type="EMBL" id="MBK1791886.1"/>
    </source>
</evidence>
<keyword evidence="3" id="KW-0540">Nuclease</keyword>
<keyword evidence="3" id="KW-0255">Endonuclease</keyword>
<dbReference type="PANTHER" id="PTHR42834">
    <property type="entry name" value="ENDONUCLEASE/EXONUCLEASE/PHOSPHATASE FAMILY PROTEIN (AFU_ORTHOLOGUE AFUA_3G09210)"/>
    <property type="match status" value="1"/>
</dbReference>
<gene>
    <name evidence="3" type="ORF">JIN82_12050</name>
</gene>
<dbReference type="InterPro" id="IPR036691">
    <property type="entry name" value="Endo/exonu/phosph_ase_sf"/>
</dbReference>
<dbReference type="SUPFAM" id="SSF56219">
    <property type="entry name" value="DNase I-like"/>
    <property type="match status" value="1"/>
</dbReference>
<proteinExistence type="predicted"/>
<feature type="region of interest" description="Disordered" evidence="1">
    <location>
        <begin position="51"/>
        <end position="77"/>
    </location>
</feature>
<reference evidence="3" key="1">
    <citation type="submission" date="2021-01" db="EMBL/GenBank/DDBJ databases">
        <title>Modified the classification status of verrucomicrobia.</title>
        <authorList>
            <person name="Feng X."/>
        </authorList>
    </citation>
    <scope>NUCLEOTIDE SEQUENCE</scope>
    <source>
        <strain evidence="3">_KCTC 22039</strain>
    </source>
</reference>
<keyword evidence="4" id="KW-1185">Reference proteome</keyword>
<comment type="caution">
    <text evidence="3">The sequence shown here is derived from an EMBL/GenBank/DDBJ whole genome shotgun (WGS) entry which is preliminary data.</text>
</comment>
<dbReference type="RefSeq" id="WP_200311897.1">
    <property type="nucleotide sequence ID" value="NZ_JAENIM010000041.1"/>
</dbReference>
<feature type="compositionally biased region" description="Polar residues" evidence="1">
    <location>
        <begin position="51"/>
        <end position="61"/>
    </location>
</feature>
<dbReference type="Proteomes" id="UP000624703">
    <property type="component" value="Unassembled WGS sequence"/>
</dbReference>
<evidence type="ECO:0000313" key="4">
    <source>
        <dbReference type="Proteomes" id="UP000624703"/>
    </source>
</evidence>
<dbReference type="Gene3D" id="3.60.10.10">
    <property type="entry name" value="Endonuclease/exonuclease/phosphatase"/>
    <property type="match status" value="1"/>
</dbReference>
<sequence>MAVPHAKLNITNRRSNCGAIIPRVMHLQLGVFFWPLAVLLLTLSQSSCEEKSTPSWPSAEQETPAPAGPASTNDAQQSAEIAGEEIFPADGLRVLSYNLRHFLCEESDASREQEIPVKSAAQIELIADIIAGAQPHVLSVCEMGSEKDLKRLQLELAKRGQPMPFSHMHCGRDPVRHLAMLSRFPIHPHHYDQKTSFQLDGRRFEMSRGLLHASIHFESGPVHFLGLHLKSMRPVDYADQAALRRHEAELARTYIDAQFKQNPDIQLVVHGDLNDHRNSAAVHALCSSGEKSSQLTPLSISDADGQRWTHYWKLQDHYSRLDYFLLSAKLQKHFSCKHSQILSPKSWYFASDHRPLLLVMKNK</sequence>
<accession>A0A8J7MEL4</accession>
<keyword evidence="3" id="KW-0378">Hydrolase</keyword>
<organism evidence="3 4">
    <name type="scientific">Persicirhabdus sediminis</name>
    <dbReference type="NCBI Taxonomy" id="454144"/>
    <lineage>
        <taxon>Bacteria</taxon>
        <taxon>Pseudomonadati</taxon>
        <taxon>Verrucomicrobiota</taxon>
        <taxon>Verrucomicrobiia</taxon>
        <taxon>Verrucomicrobiales</taxon>
        <taxon>Verrucomicrobiaceae</taxon>
        <taxon>Persicirhabdus</taxon>
    </lineage>
</organism>
<dbReference type="Pfam" id="PF03372">
    <property type="entry name" value="Exo_endo_phos"/>
    <property type="match status" value="1"/>
</dbReference>
<dbReference type="PANTHER" id="PTHR42834:SF1">
    <property type="entry name" value="ENDONUCLEASE_EXONUCLEASE_PHOSPHATASE FAMILY PROTEIN (AFU_ORTHOLOGUE AFUA_3G09210)"/>
    <property type="match status" value="1"/>
</dbReference>
<name>A0A8J7MEL4_9BACT</name>